<accession>A0ABW6KXC1</accession>
<gene>
    <name evidence="3" type="ORF">ACFYNZ_16835</name>
</gene>
<name>A0ABW6KXC1_9ACTN</name>
<comment type="caution">
    <text evidence="3">The sequence shown here is derived from an EMBL/GenBank/DDBJ whole genome shotgun (WGS) entry which is preliminary data.</text>
</comment>
<evidence type="ECO:0008006" key="5">
    <source>
        <dbReference type="Google" id="ProtNLM"/>
    </source>
</evidence>
<dbReference type="EMBL" id="JBIAFJ010000013">
    <property type="protein sequence ID" value="MFE9171163.1"/>
    <property type="molecule type" value="Genomic_DNA"/>
</dbReference>
<reference evidence="3 4" key="1">
    <citation type="submission" date="2024-10" db="EMBL/GenBank/DDBJ databases">
        <title>The Natural Products Discovery Center: Release of the First 8490 Sequenced Strains for Exploring Actinobacteria Biosynthetic Diversity.</title>
        <authorList>
            <person name="Kalkreuter E."/>
            <person name="Kautsar S.A."/>
            <person name="Yang D."/>
            <person name="Bader C.D."/>
            <person name="Teijaro C.N."/>
            <person name="Fluegel L."/>
            <person name="Davis C.M."/>
            <person name="Simpson J.R."/>
            <person name="Lauterbach L."/>
            <person name="Steele A.D."/>
            <person name="Gui C."/>
            <person name="Meng S."/>
            <person name="Li G."/>
            <person name="Viehrig K."/>
            <person name="Ye F."/>
            <person name="Su P."/>
            <person name="Kiefer A.F."/>
            <person name="Nichols A."/>
            <person name="Cepeda A.J."/>
            <person name="Yan W."/>
            <person name="Fan B."/>
            <person name="Jiang Y."/>
            <person name="Adhikari A."/>
            <person name="Zheng C.-J."/>
            <person name="Schuster L."/>
            <person name="Cowan T.M."/>
            <person name="Smanski M.J."/>
            <person name="Chevrette M.G."/>
            <person name="De Carvalho L.P.S."/>
            <person name="Shen B."/>
        </authorList>
    </citation>
    <scope>NUCLEOTIDE SEQUENCE [LARGE SCALE GENOMIC DNA]</scope>
    <source>
        <strain evidence="3 4">NPDC007147</strain>
    </source>
</reference>
<keyword evidence="2" id="KW-0472">Membrane</keyword>
<evidence type="ECO:0000313" key="4">
    <source>
        <dbReference type="Proteomes" id="UP001601197"/>
    </source>
</evidence>
<feature type="transmembrane region" description="Helical" evidence="2">
    <location>
        <begin position="36"/>
        <end position="55"/>
    </location>
</feature>
<keyword evidence="4" id="KW-1185">Reference proteome</keyword>
<proteinExistence type="predicted"/>
<feature type="compositionally biased region" description="Polar residues" evidence="1">
    <location>
        <begin position="1"/>
        <end position="11"/>
    </location>
</feature>
<keyword evidence="2" id="KW-1133">Transmembrane helix</keyword>
<dbReference type="RefSeq" id="WP_388347881.1">
    <property type="nucleotide sequence ID" value="NZ_JBIAFJ010000013.1"/>
</dbReference>
<feature type="region of interest" description="Disordered" evidence="1">
    <location>
        <begin position="1"/>
        <end position="28"/>
    </location>
</feature>
<keyword evidence="2" id="KW-0812">Transmembrane</keyword>
<feature type="transmembrane region" description="Helical" evidence="2">
    <location>
        <begin position="104"/>
        <end position="122"/>
    </location>
</feature>
<evidence type="ECO:0000313" key="3">
    <source>
        <dbReference type="EMBL" id="MFE9171163.1"/>
    </source>
</evidence>
<feature type="transmembrane region" description="Helical" evidence="2">
    <location>
        <begin position="75"/>
        <end position="92"/>
    </location>
</feature>
<organism evidence="3 4">
    <name type="scientific">Streptomyces kebangsaanensis</name>
    <dbReference type="NCBI Taxonomy" id="864058"/>
    <lineage>
        <taxon>Bacteria</taxon>
        <taxon>Bacillati</taxon>
        <taxon>Actinomycetota</taxon>
        <taxon>Actinomycetes</taxon>
        <taxon>Kitasatosporales</taxon>
        <taxon>Streptomycetaceae</taxon>
        <taxon>Streptomyces</taxon>
    </lineage>
</organism>
<dbReference type="Proteomes" id="UP001601197">
    <property type="component" value="Unassembled WGS sequence"/>
</dbReference>
<sequence>MDAETVNNVSTECEARQKPTEPPGSRVRPLRRAMPLAAAVAVAGFGAQAVMWTVGDWPTHLTGWPDYRAATVGDLVMVPTLIGTLYAAVLALPEPGRRPRLPYLLGAIGLLAGAGTQAGWLLDDAPQLN</sequence>
<evidence type="ECO:0000256" key="1">
    <source>
        <dbReference type="SAM" id="MobiDB-lite"/>
    </source>
</evidence>
<protein>
    <recommendedName>
        <fullName evidence="5">DUF2637 domain-containing protein</fullName>
    </recommendedName>
</protein>
<evidence type="ECO:0000256" key="2">
    <source>
        <dbReference type="SAM" id="Phobius"/>
    </source>
</evidence>